<comment type="caution">
    <text evidence="1">The sequence shown here is derived from an EMBL/GenBank/DDBJ whole genome shotgun (WGS) entry which is preliminary data.</text>
</comment>
<reference evidence="1" key="1">
    <citation type="journal article" date="2015" name="Nature">
        <title>Complex archaea that bridge the gap between prokaryotes and eukaryotes.</title>
        <authorList>
            <person name="Spang A."/>
            <person name="Saw J.H."/>
            <person name="Jorgensen S.L."/>
            <person name="Zaremba-Niedzwiedzka K."/>
            <person name="Martijn J."/>
            <person name="Lind A.E."/>
            <person name="van Eijk R."/>
            <person name="Schleper C."/>
            <person name="Guy L."/>
            <person name="Ettema T.J."/>
        </authorList>
    </citation>
    <scope>NUCLEOTIDE SEQUENCE</scope>
</reference>
<dbReference type="AlphaFoldDB" id="A0A0F8ZQC3"/>
<feature type="non-terminal residue" evidence="1">
    <location>
        <position position="1"/>
    </location>
</feature>
<name>A0A0F8ZQC3_9ZZZZ</name>
<proteinExistence type="predicted"/>
<sequence length="53" mass="5822">RPAKEFDRSIVEGPIPRAVWKLAWPTMLHNVIGGLQGIVDHAMVGHHVGSQIV</sequence>
<protein>
    <submittedName>
        <fullName evidence="1">Uncharacterized protein</fullName>
    </submittedName>
</protein>
<gene>
    <name evidence="1" type="ORF">LCGC14_3007760</name>
</gene>
<accession>A0A0F8ZQC3</accession>
<evidence type="ECO:0000313" key="1">
    <source>
        <dbReference type="EMBL" id="KKK62096.1"/>
    </source>
</evidence>
<dbReference type="EMBL" id="LAZR01062160">
    <property type="protein sequence ID" value="KKK62096.1"/>
    <property type="molecule type" value="Genomic_DNA"/>
</dbReference>
<organism evidence="1">
    <name type="scientific">marine sediment metagenome</name>
    <dbReference type="NCBI Taxonomy" id="412755"/>
    <lineage>
        <taxon>unclassified sequences</taxon>
        <taxon>metagenomes</taxon>
        <taxon>ecological metagenomes</taxon>
    </lineage>
</organism>